<dbReference type="EMBL" id="JAPKHW010000048">
    <property type="protein sequence ID" value="MCX4150984.1"/>
    <property type="molecule type" value="Genomic_DNA"/>
</dbReference>
<dbReference type="RefSeq" id="WP_266241715.1">
    <property type="nucleotide sequence ID" value="NZ_JAMXWF010000048.1"/>
</dbReference>
<gene>
    <name evidence="2" type="ORF">NIE36_37380</name>
    <name evidence="1" type="ORF">OSB80_37465</name>
</gene>
<protein>
    <submittedName>
        <fullName evidence="2">Uncharacterized protein</fullName>
    </submittedName>
</protein>
<keyword evidence="3" id="KW-1185">Reference proteome</keyword>
<dbReference type="AlphaFoldDB" id="A0AAP5BMX3"/>
<evidence type="ECO:0000313" key="3">
    <source>
        <dbReference type="Proteomes" id="UP001209412"/>
    </source>
</evidence>
<evidence type="ECO:0000313" key="2">
    <source>
        <dbReference type="EMBL" id="MDQ6412799.1"/>
    </source>
</evidence>
<dbReference type="Proteomes" id="UP001209412">
    <property type="component" value="Unassembled WGS sequence"/>
</dbReference>
<accession>A0AAP5BMX3</accession>
<evidence type="ECO:0000313" key="1">
    <source>
        <dbReference type="EMBL" id="MCX4150984.1"/>
    </source>
</evidence>
<comment type="caution">
    <text evidence="2">The sequence shown here is derived from an EMBL/GenBank/DDBJ whole genome shotgun (WGS) entry which is preliminary data.</text>
</comment>
<dbReference type="EMBL" id="JAMXWF010000048">
    <property type="protein sequence ID" value="MDQ6412799.1"/>
    <property type="molecule type" value="Genomic_DNA"/>
</dbReference>
<organism evidence="2 4">
    <name type="scientific">Paraburkholderia madseniana</name>
    <dbReference type="NCBI Taxonomy" id="2599607"/>
    <lineage>
        <taxon>Bacteria</taxon>
        <taxon>Pseudomonadati</taxon>
        <taxon>Pseudomonadota</taxon>
        <taxon>Betaproteobacteria</taxon>
        <taxon>Burkholderiales</taxon>
        <taxon>Burkholderiaceae</taxon>
        <taxon>Paraburkholderia</taxon>
    </lineage>
</organism>
<dbReference type="Proteomes" id="UP001242288">
    <property type="component" value="Unassembled WGS sequence"/>
</dbReference>
<sequence>MATARQFSIKVFVGGEEQKQINGMGKANKEKELRRVVTETLESTGGEVWVTEANAKAWQVWDCLKGARWGTRGRVVYKGAA</sequence>
<evidence type="ECO:0000313" key="4">
    <source>
        <dbReference type="Proteomes" id="UP001242288"/>
    </source>
</evidence>
<proteinExistence type="predicted"/>
<name>A0AAP5BMX3_9BURK</name>
<reference evidence="2" key="1">
    <citation type="submission" date="2022-06" db="EMBL/GenBank/DDBJ databases">
        <title>PHB producers.</title>
        <authorList>
            <person name="Besaury L."/>
        </authorList>
    </citation>
    <scope>NUCLEOTIDE SEQUENCE</scope>
    <source>
        <strain evidence="2 3">SEWS6</strain>
    </source>
</reference>